<reference evidence="1 2" key="1">
    <citation type="journal article" date="2015" name="Genome Announc.">
        <title>Complete genome sequence of the human gut symbiont Roseburia hominis.</title>
        <authorList>
            <person name="Travis A.J."/>
            <person name="Kelly D."/>
            <person name="Flint H.J."/>
            <person name="Aminov R.I."/>
        </authorList>
    </citation>
    <scope>NUCLEOTIDE SEQUENCE [LARGE SCALE GENOMIC DNA]</scope>
    <source>
        <strain evidence="2">DSM 16839 / JCM 17582 / NCIMB 14029 / A2-183</strain>
    </source>
</reference>
<evidence type="ECO:0000313" key="2">
    <source>
        <dbReference type="Proteomes" id="UP000008178"/>
    </source>
</evidence>
<evidence type="ECO:0000313" key="1">
    <source>
        <dbReference type="EMBL" id="AEN97239.1"/>
    </source>
</evidence>
<dbReference type="HOGENOM" id="CLU_3295858_0_0_9"/>
<gene>
    <name evidence="1" type="ordered locus">RHOM_10650</name>
</gene>
<protein>
    <submittedName>
        <fullName evidence="1">Uncharacterized protein</fullName>
    </submittedName>
</protein>
<dbReference type="Proteomes" id="UP000008178">
    <property type="component" value="Chromosome"/>
</dbReference>
<sequence>MPQATALGAKMCRGIFFIAENVCEKAWRRLARVYRGKIAA</sequence>
<dbReference type="STRING" id="585394.RHOM_10650"/>
<proteinExistence type="predicted"/>
<organism evidence="1 2">
    <name type="scientific">Roseburia hominis (strain DSM 16839 / JCM 17582 / NCIMB 14029 / A2-183)</name>
    <dbReference type="NCBI Taxonomy" id="585394"/>
    <lineage>
        <taxon>Bacteria</taxon>
        <taxon>Bacillati</taxon>
        <taxon>Bacillota</taxon>
        <taxon>Clostridia</taxon>
        <taxon>Lachnospirales</taxon>
        <taxon>Lachnospiraceae</taxon>
        <taxon>Roseburia</taxon>
    </lineage>
</organism>
<dbReference type="AlphaFoldDB" id="G2T3V2"/>
<keyword evidence="2" id="KW-1185">Reference proteome</keyword>
<dbReference type="KEGG" id="rho:RHOM_10650"/>
<name>G2T3V2_ROSHA</name>
<accession>G2T3V2</accession>
<dbReference type="EMBL" id="CP003040">
    <property type="protein sequence ID" value="AEN97239.1"/>
    <property type="molecule type" value="Genomic_DNA"/>
</dbReference>